<dbReference type="RefSeq" id="WP_009483030.1">
    <property type="nucleotide sequence ID" value="NZ_BAFE01000073.1"/>
</dbReference>
<evidence type="ECO:0000313" key="1">
    <source>
        <dbReference type="EMBL" id="GAB49132.1"/>
    </source>
</evidence>
<dbReference type="AlphaFoldDB" id="H5UTS4"/>
<accession>H5UTS4</accession>
<dbReference type="STRING" id="1089455.MOPEL_096_01400"/>
<protein>
    <submittedName>
        <fullName evidence="1">Uncharacterized protein</fullName>
    </submittedName>
</protein>
<reference evidence="1 2" key="1">
    <citation type="submission" date="2012-02" db="EMBL/GenBank/DDBJ databases">
        <title>Whole genome shotgun sequence of Mobilicoccus pelagius NBRC 104925.</title>
        <authorList>
            <person name="Yoshida Y."/>
            <person name="Hosoyama A."/>
            <person name="Tsuchikane K."/>
            <person name="Katsumata H."/>
            <person name="Yamazaki S."/>
            <person name="Fujita N."/>
        </authorList>
    </citation>
    <scope>NUCLEOTIDE SEQUENCE [LARGE SCALE GENOMIC DNA]</scope>
    <source>
        <strain evidence="1 2">NBRC 104925</strain>
    </source>
</reference>
<sequence>KLEKVEIDTATADAECVVSTKFRETQDALIERHEKAVTAAHEGDIAAFTELRQAAVKRATEILK</sequence>
<gene>
    <name evidence="1" type="ORF">MOPEL_096_01400</name>
</gene>
<proteinExistence type="predicted"/>
<comment type="caution">
    <text evidence="1">The sequence shown here is derived from an EMBL/GenBank/DDBJ whole genome shotgun (WGS) entry which is preliminary data.</text>
</comment>
<dbReference type="EMBL" id="BAFE01000073">
    <property type="protein sequence ID" value="GAB49132.1"/>
    <property type="molecule type" value="Genomic_DNA"/>
</dbReference>
<name>H5UTS4_9MICO</name>
<organism evidence="1 2">
    <name type="scientific">Mobilicoccus pelagius NBRC 104925</name>
    <dbReference type="NCBI Taxonomy" id="1089455"/>
    <lineage>
        <taxon>Bacteria</taxon>
        <taxon>Bacillati</taxon>
        <taxon>Actinomycetota</taxon>
        <taxon>Actinomycetes</taxon>
        <taxon>Micrococcales</taxon>
        <taxon>Dermatophilaceae</taxon>
        <taxon>Mobilicoccus</taxon>
    </lineage>
</organism>
<evidence type="ECO:0000313" key="2">
    <source>
        <dbReference type="Proteomes" id="UP000004367"/>
    </source>
</evidence>
<feature type="non-terminal residue" evidence="1">
    <location>
        <position position="1"/>
    </location>
</feature>
<dbReference type="Proteomes" id="UP000004367">
    <property type="component" value="Unassembled WGS sequence"/>
</dbReference>
<keyword evidence="2" id="KW-1185">Reference proteome</keyword>